<organism evidence="1 2">
    <name type="scientific">Scutellospora calospora</name>
    <dbReference type="NCBI Taxonomy" id="85575"/>
    <lineage>
        <taxon>Eukaryota</taxon>
        <taxon>Fungi</taxon>
        <taxon>Fungi incertae sedis</taxon>
        <taxon>Mucoromycota</taxon>
        <taxon>Glomeromycotina</taxon>
        <taxon>Glomeromycetes</taxon>
        <taxon>Diversisporales</taxon>
        <taxon>Gigasporaceae</taxon>
        <taxon>Scutellospora</taxon>
    </lineage>
</organism>
<sequence length="115" mass="13508">KTFQDPNEDLPFFREELSNSNLGLMINLDWFQPFDNSQYSPSNILTLALIPKPNEPKLHQLNHYLAPLIDQLVDLWNAARKLYRHISARVFVERNIEEVRQDAIAWKSCNTEDAR</sequence>
<proteinExistence type="predicted"/>
<feature type="non-terminal residue" evidence="1">
    <location>
        <position position="1"/>
    </location>
</feature>
<reference evidence="1" key="1">
    <citation type="submission" date="2021-06" db="EMBL/GenBank/DDBJ databases">
        <authorList>
            <person name="Kallberg Y."/>
            <person name="Tangrot J."/>
            <person name="Rosling A."/>
        </authorList>
    </citation>
    <scope>NUCLEOTIDE SEQUENCE</scope>
    <source>
        <strain evidence="1">AU212A</strain>
    </source>
</reference>
<evidence type="ECO:0000313" key="1">
    <source>
        <dbReference type="EMBL" id="CAG8587144.1"/>
    </source>
</evidence>
<protein>
    <submittedName>
        <fullName evidence="1">801_t:CDS:1</fullName>
    </submittedName>
</protein>
<name>A0ACA9MGF1_9GLOM</name>
<comment type="caution">
    <text evidence="1">The sequence shown here is derived from an EMBL/GenBank/DDBJ whole genome shotgun (WGS) entry which is preliminary data.</text>
</comment>
<keyword evidence="2" id="KW-1185">Reference proteome</keyword>
<evidence type="ECO:0000313" key="2">
    <source>
        <dbReference type="Proteomes" id="UP000789860"/>
    </source>
</evidence>
<dbReference type="EMBL" id="CAJVPM010012283">
    <property type="protein sequence ID" value="CAG8587144.1"/>
    <property type="molecule type" value="Genomic_DNA"/>
</dbReference>
<accession>A0ACA9MGF1</accession>
<dbReference type="Proteomes" id="UP000789860">
    <property type="component" value="Unassembled WGS sequence"/>
</dbReference>
<gene>
    <name evidence="1" type="ORF">SCALOS_LOCUS6437</name>
</gene>